<dbReference type="InterPro" id="IPR029058">
    <property type="entry name" value="AB_hydrolase_fold"/>
</dbReference>
<dbReference type="InterPro" id="IPR000073">
    <property type="entry name" value="AB_hydrolase_1"/>
</dbReference>
<evidence type="ECO:0000313" key="3">
    <source>
        <dbReference type="Proteomes" id="UP000661025"/>
    </source>
</evidence>
<name>A0A927LB68_9ACTN</name>
<dbReference type="Proteomes" id="UP000661025">
    <property type="component" value="Unassembled WGS sequence"/>
</dbReference>
<feature type="domain" description="AB hydrolase-1" evidence="1">
    <location>
        <begin position="23"/>
        <end position="252"/>
    </location>
</feature>
<dbReference type="GO" id="GO:0004806">
    <property type="term" value="F:triacylglycerol lipase activity"/>
    <property type="evidence" value="ECO:0007669"/>
    <property type="project" value="TreeGrafter"/>
</dbReference>
<dbReference type="GO" id="GO:0046503">
    <property type="term" value="P:glycerolipid catabolic process"/>
    <property type="evidence" value="ECO:0007669"/>
    <property type="project" value="TreeGrafter"/>
</dbReference>
<dbReference type="InterPro" id="IPR050471">
    <property type="entry name" value="AB_hydrolase"/>
</dbReference>
<dbReference type="PRINTS" id="PR00111">
    <property type="entry name" value="ABHYDROLASE"/>
</dbReference>
<dbReference type="AlphaFoldDB" id="A0A927LB68"/>
<dbReference type="GeneID" id="79935844"/>
<accession>A0A927LB68</accession>
<dbReference type="PANTHER" id="PTHR43433:SF5">
    <property type="entry name" value="AB HYDROLASE-1 DOMAIN-CONTAINING PROTEIN"/>
    <property type="match status" value="1"/>
</dbReference>
<dbReference type="Gene3D" id="3.40.50.1820">
    <property type="entry name" value="alpha/beta hydrolase"/>
    <property type="match status" value="1"/>
</dbReference>
<proteinExistence type="predicted"/>
<dbReference type="PANTHER" id="PTHR43433">
    <property type="entry name" value="HYDROLASE, ALPHA/BETA FOLD FAMILY PROTEIN"/>
    <property type="match status" value="1"/>
</dbReference>
<sequence>MTLVTTPTGVSLNYDTFGDPDRPPLLLIQGLGAHMLGWRADLCRQLADEGFHVLRFDNRDVGLSQKFPQGGYTLADMADDTAGLLTALDISAAHIVGQSMGGMVAQQLALDHPTRVLSLALIYTAPSTAFIAGRDLVDERTQRPRARDQDEAIALYLDNEAVCASPGYAQDIAWLRELGGQMYQRNYDPDGVVRQVVALDNSPDRTPHLHRITIPTTIMHGDGDRLIDPRASRAMHELIPDSTLTIHHGMGHELPRPLWPEIVTQIRDNTARGRA</sequence>
<dbReference type="EMBL" id="JACYXT010000027">
    <property type="protein sequence ID" value="MBD9729481.1"/>
    <property type="molecule type" value="Genomic_DNA"/>
</dbReference>
<keyword evidence="2" id="KW-0378">Hydrolase</keyword>
<comment type="caution">
    <text evidence="2">The sequence shown here is derived from an EMBL/GenBank/DDBJ whole genome shotgun (WGS) entry which is preliminary data.</text>
</comment>
<evidence type="ECO:0000259" key="1">
    <source>
        <dbReference type="Pfam" id="PF00561"/>
    </source>
</evidence>
<dbReference type="SUPFAM" id="SSF53474">
    <property type="entry name" value="alpha/beta-Hydrolases"/>
    <property type="match status" value="1"/>
</dbReference>
<reference evidence="2" key="1">
    <citation type="submission" date="2020-09" db="EMBL/GenBank/DDBJ databases">
        <title>Streptomyces canutascabiei sp. nov., which causes potato common scab and is distributed across the world.</title>
        <authorList>
            <person name="Nguyen H.P."/>
            <person name="Weisberg A.J."/>
            <person name="Chang J.H."/>
            <person name="Clarke C.R."/>
        </authorList>
    </citation>
    <scope>NUCLEOTIDE SEQUENCE</scope>
    <source>
        <strain evidence="2">ID-01-6.2a</strain>
    </source>
</reference>
<protein>
    <submittedName>
        <fullName evidence="2">Alpha/beta hydrolase</fullName>
    </submittedName>
</protein>
<organism evidence="2 3">
    <name type="scientific">Streptomyces caniscabiei</name>
    <dbReference type="NCBI Taxonomy" id="2746961"/>
    <lineage>
        <taxon>Bacteria</taxon>
        <taxon>Bacillati</taxon>
        <taxon>Actinomycetota</taxon>
        <taxon>Actinomycetes</taxon>
        <taxon>Kitasatosporales</taxon>
        <taxon>Streptomycetaceae</taxon>
        <taxon>Streptomyces</taxon>
    </lineage>
</organism>
<evidence type="ECO:0000313" key="2">
    <source>
        <dbReference type="EMBL" id="MBD9729481.1"/>
    </source>
</evidence>
<dbReference type="Pfam" id="PF00561">
    <property type="entry name" value="Abhydrolase_1"/>
    <property type="match status" value="1"/>
</dbReference>
<dbReference type="RefSeq" id="WP_086800799.1">
    <property type="nucleotide sequence ID" value="NZ_CP119182.1"/>
</dbReference>
<gene>
    <name evidence="2" type="ORF">IHE70_41140</name>
</gene>